<dbReference type="OrthoDB" id="77405at2759"/>
<keyword evidence="3" id="KW-1185">Reference proteome</keyword>
<sequence>MMGEILEKMNRALSLIEEVELWVAEKGDSDSAVEINHLKTLLSTTFERTSRPLFALPTTPAPVARRKLIAGVPKAVQNPQKVTWPTPQSFKKTMVQGDLKAMPAVMATPAPAKDEEMLIDLGDNQAVVQTSEGLKENRGSVSPPASQVRDIQPTAGVVHIKGPHSRVGLRYITSRISEGPLYEIQTETSTRLRIVFWSAEHALALIKANEETIHTHGSGRFGSEFSVIFIKKIPHGPELARMTRPNRDRRRLTFSGKRFLCDGMSLKRLESHVASIVGRQSIEYCLMFNLGNATVVLTSVAAARMVLETLRHWTQSKSAYRNVLIDFSSDPCETRDTPYHRQDTGSVGSPRMLLDR</sequence>
<comment type="caution">
    <text evidence="2">The sequence shown here is derived from an EMBL/GenBank/DDBJ whole genome shotgun (WGS) entry which is preliminary data.</text>
</comment>
<feature type="region of interest" description="Disordered" evidence="1">
    <location>
        <begin position="332"/>
        <end position="356"/>
    </location>
</feature>
<reference evidence="2" key="2">
    <citation type="journal article" date="2023" name="IMA Fungus">
        <title>Comparative genomic study of the Penicillium genus elucidates a diverse pangenome and 15 lateral gene transfer events.</title>
        <authorList>
            <person name="Petersen C."/>
            <person name="Sorensen T."/>
            <person name="Nielsen M.R."/>
            <person name="Sondergaard T.E."/>
            <person name="Sorensen J.L."/>
            <person name="Fitzpatrick D.A."/>
            <person name="Frisvad J.C."/>
            <person name="Nielsen K.L."/>
        </authorList>
    </citation>
    <scope>NUCLEOTIDE SEQUENCE</scope>
    <source>
        <strain evidence="2">IBT 34128</strain>
    </source>
</reference>
<protein>
    <submittedName>
        <fullName evidence="2">Uncharacterized protein</fullName>
    </submittedName>
</protein>
<organism evidence="2 3">
    <name type="scientific">Penicillium alfredii</name>
    <dbReference type="NCBI Taxonomy" id="1506179"/>
    <lineage>
        <taxon>Eukaryota</taxon>
        <taxon>Fungi</taxon>
        <taxon>Dikarya</taxon>
        <taxon>Ascomycota</taxon>
        <taxon>Pezizomycotina</taxon>
        <taxon>Eurotiomycetes</taxon>
        <taxon>Eurotiomycetidae</taxon>
        <taxon>Eurotiales</taxon>
        <taxon>Aspergillaceae</taxon>
        <taxon>Penicillium</taxon>
    </lineage>
</organism>
<feature type="compositionally biased region" description="Basic and acidic residues" evidence="1">
    <location>
        <begin position="332"/>
        <end position="343"/>
    </location>
</feature>
<gene>
    <name evidence="2" type="ORF">NUU61_005126</name>
</gene>
<name>A0A9W9F920_9EURO</name>
<dbReference type="RefSeq" id="XP_056511321.1">
    <property type="nucleotide sequence ID" value="XM_056655708.1"/>
</dbReference>
<proteinExistence type="predicted"/>
<evidence type="ECO:0000256" key="1">
    <source>
        <dbReference type="SAM" id="MobiDB-lite"/>
    </source>
</evidence>
<reference evidence="2" key="1">
    <citation type="submission" date="2022-11" db="EMBL/GenBank/DDBJ databases">
        <authorList>
            <person name="Petersen C."/>
        </authorList>
    </citation>
    <scope>NUCLEOTIDE SEQUENCE</scope>
    <source>
        <strain evidence="2">IBT 34128</strain>
    </source>
</reference>
<dbReference type="EMBL" id="JAPMSZ010000007">
    <property type="protein sequence ID" value="KAJ5095770.1"/>
    <property type="molecule type" value="Genomic_DNA"/>
</dbReference>
<evidence type="ECO:0000313" key="2">
    <source>
        <dbReference type="EMBL" id="KAJ5095770.1"/>
    </source>
</evidence>
<evidence type="ECO:0000313" key="3">
    <source>
        <dbReference type="Proteomes" id="UP001141434"/>
    </source>
</evidence>
<dbReference type="AlphaFoldDB" id="A0A9W9F920"/>
<dbReference type="Proteomes" id="UP001141434">
    <property type="component" value="Unassembled WGS sequence"/>
</dbReference>
<accession>A0A9W9F920</accession>
<dbReference type="GeneID" id="81394876"/>